<dbReference type="PANTHER" id="PTHR37017">
    <property type="entry name" value="AB HYDROLASE-1 DOMAIN-CONTAINING PROTEIN-RELATED"/>
    <property type="match status" value="1"/>
</dbReference>
<dbReference type="PANTHER" id="PTHR37017:SF11">
    <property type="entry name" value="ESTERASE_LIPASE_THIOESTERASE DOMAIN-CONTAINING PROTEIN"/>
    <property type="match status" value="1"/>
</dbReference>
<protein>
    <recommendedName>
        <fullName evidence="1">AB hydrolase-1 domain-containing protein</fullName>
    </recommendedName>
</protein>
<organism evidence="2 3">
    <name type="scientific">Yersinia bercovieri ATCC 43970</name>
    <dbReference type="NCBI Taxonomy" id="349968"/>
    <lineage>
        <taxon>Bacteria</taxon>
        <taxon>Pseudomonadati</taxon>
        <taxon>Pseudomonadota</taxon>
        <taxon>Gammaproteobacteria</taxon>
        <taxon>Enterobacterales</taxon>
        <taxon>Yersiniaceae</taxon>
        <taxon>Yersinia</taxon>
    </lineage>
</organism>
<feature type="domain" description="AB hydrolase-1" evidence="1">
    <location>
        <begin position="27"/>
        <end position="240"/>
    </location>
</feature>
<dbReference type="InterPro" id="IPR000073">
    <property type="entry name" value="AB_hydrolase_1"/>
</dbReference>
<dbReference type="InterPro" id="IPR052897">
    <property type="entry name" value="Sec-Metab_Biosynth_Hydrolase"/>
</dbReference>
<reference evidence="2" key="1">
    <citation type="submission" date="2008-12" db="EMBL/GenBank/DDBJ databases">
        <title>Annotation of the Yersinia bercovieri ATCC 43970 genome.</title>
        <authorList>
            <person name="Read T.D."/>
            <person name="Akmal A."/>
            <person name="Bishop-Lilly K."/>
            <person name="Chen P.E."/>
            <person name="Cook C."/>
            <person name="Kiley M.P."/>
            <person name="Lentz S."/>
            <person name="Mateczun A."/>
            <person name="Nagarajan N."/>
            <person name="Nolan N."/>
            <person name="Osborne B.I."/>
            <person name="Pop M."/>
            <person name="Sozhamannan S."/>
            <person name="Stewart A.C."/>
            <person name="Sulakvelidze A."/>
            <person name="Thomason B."/>
            <person name="Willner K."/>
            <person name="Zwick M.E."/>
        </authorList>
    </citation>
    <scope>NUCLEOTIDE SEQUENCE [LARGE SCALE GENOMIC DNA]</scope>
    <source>
        <strain evidence="2">ATCC 43970</strain>
    </source>
</reference>
<accession>A0ABM9Y037</accession>
<evidence type="ECO:0000313" key="2">
    <source>
        <dbReference type="EMBL" id="EEQ07036.1"/>
    </source>
</evidence>
<dbReference type="Gene3D" id="3.40.50.1820">
    <property type="entry name" value="alpha/beta hydrolase"/>
    <property type="match status" value="1"/>
</dbReference>
<comment type="caution">
    <text evidence="2">The sequence shown here is derived from an EMBL/GenBank/DDBJ whole genome shotgun (WGS) entry which is preliminary data.</text>
</comment>
<keyword evidence="3" id="KW-1185">Reference proteome</keyword>
<dbReference type="Proteomes" id="UP000010319">
    <property type="component" value="Unassembled WGS sequence"/>
</dbReference>
<sequence>MLFLHVDIIQGFGNTRFGGNMATKLNILLVHGAWADGSQWRHIIPALHAMGHRVIAIQNPLTSLADDVECTIKLTTALYGPTLLVGHSYGGMVITQVGHLQNVVGMVYLAAFAPDAGESLSSLFALRKPPIGAAYIRPDDNGFLWIDTDRFHENMCQDIDENEALVMALVQKPLAARAFTDKSAQPAWRVKPCWYQVSTEDRMLPVETQRGFAERIQAQIVIELPASHASHISHPQQIIDLIAAAANAVR</sequence>
<dbReference type="Pfam" id="PF12697">
    <property type="entry name" value="Abhydrolase_6"/>
    <property type="match status" value="1"/>
</dbReference>
<gene>
    <name evidence="2" type="ORF">yberc0001_16320</name>
</gene>
<dbReference type="SUPFAM" id="SSF53474">
    <property type="entry name" value="alpha/beta-Hydrolases"/>
    <property type="match status" value="1"/>
</dbReference>
<evidence type="ECO:0000259" key="1">
    <source>
        <dbReference type="Pfam" id="PF12697"/>
    </source>
</evidence>
<dbReference type="InterPro" id="IPR029058">
    <property type="entry name" value="AB_hydrolase_fold"/>
</dbReference>
<dbReference type="EMBL" id="AALC02000017">
    <property type="protein sequence ID" value="EEQ07036.1"/>
    <property type="molecule type" value="Genomic_DNA"/>
</dbReference>
<name>A0ABM9Y037_YERBE</name>
<proteinExistence type="predicted"/>
<evidence type="ECO:0000313" key="3">
    <source>
        <dbReference type="Proteomes" id="UP000010319"/>
    </source>
</evidence>